<feature type="non-terminal residue" evidence="10">
    <location>
        <position position="1"/>
    </location>
</feature>
<evidence type="ECO:0000256" key="4">
    <source>
        <dbReference type="ARBA" id="ARBA00022490"/>
    </source>
</evidence>
<dbReference type="FunFam" id="3.20.80.10:FF:000003">
    <property type="entry name" value="Heme-binding protein 1"/>
    <property type="match status" value="1"/>
</dbReference>
<dbReference type="InterPro" id="IPR008030">
    <property type="entry name" value="NmrA-like"/>
</dbReference>
<dbReference type="SMART" id="SM00369">
    <property type="entry name" value="LRR_TYP"/>
    <property type="match status" value="3"/>
</dbReference>
<dbReference type="Pfam" id="PF04832">
    <property type="entry name" value="SOUL"/>
    <property type="match status" value="1"/>
</dbReference>
<dbReference type="PANTHER" id="PTHR11220:SF69">
    <property type="entry name" value="HEME-BINDING PROTEIN 2"/>
    <property type="match status" value="1"/>
</dbReference>
<comment type="similarity">
    <text evidence="2">Belongs to the HEBP family.</text>
</comment>
<dbReference type="Proteomes" id="UP000886611">
    <property type="component" value="Unassembled WGS sequence"/>
</dbReference>
<dbReference type="InterPro" id="IPR006917">
    <property type="entry name" value="SOUL_heme-bd"/>
</dbReference>
<comment type="subunit">
    <text evidence="3">Monomer.</text>
</comment>
<dbReference type="Pfam" id="PF05368">
    <property type="entry name" value="NmrA"/>
    <property type="match status" value="1"/>
</dbReference>
<dbReference type="InterPro" id="IPR036291">
    <property type="entry name" value="NAD(P)-bd_dom_sf"/>
</dbReference>
<feature type="non-terminal residue" evidence="10">
    <location>
        <position position="512"/>
    </location>
</feature>
<sequence length="512" mass="58073">MEIVTVFGADGPEGHSVALRLLQMGTFKVRPLVTDPNSYLAQKLQAMGTEIVTVDLDSPSSIQEALKGASRCYAGTITDFTARDPLQKEIQYGYRIANACKENNIKHVVFHGSHHVHRRFGLPARHLDAKACINDYMNELGLPKTEIITPYYYENLLTAIQPTGSNCYKIDTTVLDLSHNSIRRILWQNFSKVRELKQLFLAFNEITFIATDAFENNPHLELLDISHNCLNAISSLPFMNLLALKHLDLSNNEYSEIALQDEFRNLQNLTFLKIGSPQISTLKANAFNELEGIPLKQFHLITGDISEYEGSLKMLKSLDTLILELNMWEHLDILKSLLGDISNATKALQIINPAKDYEERRYEATKWASTVIEGEVEKEAVKKGFKKLYSYIQGKNDKGVKIEMISPVINLVTHGSSNYTVSFFLPASYQSNPPAPTQSGIFIEEKRAMTVFVRSFGGFTSTQRNAENARLLAESLKRDGRPYHEEFYYTAGYDSPFKLINRRNEVWLLKRD</sequence>
<evidence type="ECO:0000256" key="8">
    <source>
        <dbReference type="ARBA" id="ARBA00040755"/>
    </source>
</evidence>
<dbReference type="AlphaFoldDB" id="A0A8X7X4I3"/>
<feature type="domain" description="NmrA-like" evidence="9">
    <location>
        <begin position="3"/>
        <end position="161"/>
    </location>
</feature>
<evidence type="ECO:0000313" key="10">
    <source>
        <dbReference type="EMBL" id="KAG2461825.1"/>
    </source>
</evidence>
<dbReference type="Pfam" id="PF13855">
    <property type="entry name" value="LRR_8"/>
    <property type="match status" value="1"/>
</dbReference>
<dbReference type="Gene3D" id="3.80.10.10">
    <property type="entry name" value="Ribonuclease Inhibitor"/>
    <property type="match status" value="1"/>
</dbReference>
<evidence type="ECO:0000256" key="2">
    <source>
        <dbReference type="ARBA" id="ARBA00009817"/>
    </source>
</evidence>
<dbReference type="SUPFAM" id="SSF51735">
    <property type="entry name" value="NAD(P)-binding Rossmann-fold domains"/>
    <property type="match status" value="1"/>
</dbReference>
<accession>A0A8X7X4I3</accession>
<dbReference type="SUPFAM" id="SSF52058">
    <property type="entry name" value="L domain-like"/>
    <property type="match status" value="1"/>
</dbReference>
<dbReference type="EMBL" id="JAATIS010004524">
    <property type="protein sequence ID" value="KAG2461825.1"/>
    <property type="molecule type" value="Genomic_DNA"/>
</dbReference>
<dbReference type="PANTHER" id="PTHR11220">
    <property type="entry name" value="HEME-BINDING PROTEIN-RELATED"/>
    <property type="match status" value="1"/>
</dbReference>
<dbReference type="PROSITE" id="PS51450">
    <property type="entry name" value="LRR"/>
    <property type="match status" value="1"/>
</dbReference>
<evidence type="ECO:0000256" key="6">
    <source>
        <dbReference type="ARBA" id="ARBA00022737"/>
    </source>
</evidence>
<organism evidence="10 11">
    <name type="scientific">Polypterus senegalus</name>
    <name type="common">Senegal bichir</name>
    <dbReference type="NCBI Taxonomy" id="55291"/>
    <lineage>
        <taxon>Eukaryota</taxon>
        <taxon>Metazoa</taxon>
        <taxon>Chordata</taxon>
        <taxon>Craniata</taxon>
        <taxon>Vertebrata</taxon>
        <taxon>Euteleostomi</taxon>
        <taxon>Actinopterygii</taxon>
        <taxon>Polypteriformes</taxon>
        <taxon>Polypteridae</taxon>
        <taxon>Polypterus</taxon>
    </lineage>
</organism>
<evidence type="ECO:0000256" key="3">
    <source>
        <dbReference type="ARBA" id="ARBA00011245"/>
    </source>
</evidence>
<dbReference type="SUPFAM" id="SSF55136">
    <property type="entry name" value="Probable bacterial effector-binding domain"/>
    <property type="match status" value="1"/>
</dbReference>
<dbReference type="Gene3D" id="3.40.50.720">
    <property type="entry name" value="NAD(P)-binding Rossmann-like Domain"/>
    <property type="match status" value="1"/>
</dbReference>
<evidence type="ECO:0000259" key="9">
    <source>
        <dbReference type="Pfam" id="PF05368"/>
    </source>
</evidence>
<keyword evidence="5" id="KW-0433">Leucine-rich repeat</keyword>
<dbReference type="InterPro" id="IPR011256">
    <property type="entry name" value="Reg_factor_effector_dom_sf"/>
</dbReference>
<evidence type="ECO:0000256" key="1">
    <source>
        <dbReference type="ARBA" id="ARBA00004496"/>
    </source>
</evidence>
<protein>
    <recommendedName>
        <fullName evidence="8">Heme-binding protein 1</fullName>
    </recommendedName>
</protein>
<gene>
    <name evidence="10" type="primary">Hebp2_1</name>
    <name evidence="10" type="ORF">GTO96_0008594</name>
</gene>
<proteinExistence type="inferred from homology"/>
<dbReference type="InterPro" id="IPR001611">
    <property type="entry name" value="Leu-rich_rpt"/>
</dbReference>
<keyword evidence="11" id="KW-1185">Reference proteome</keyword>
<evidence type="ECO:0000256" key="7">
    <source>
        <dbReference type="ARBA" id="ARBA00037673"/>
    </source>
</evidence>
<keyword evidence="4" id="KW-0963">Cytoplasm</keyword>
<dbReference type="Gene3D" id="3.20.80.10">
    <property type="entry name" value="Regulatory factor, effector binding domain"/>
    <property type="match status" value="1"/>
</dbReference>
<reference evidence="10 11" key="1">
    <citation type="journal article" date="2021" name="Cell">
        <title>Tracing the genetic footprints of vertebrate landing in non-teleost ray-finned fishes.</title>
        <authorList>
            <person name="Bi X."/>
            <person name="Wang K."/>
            <person name="Yang L."/>
            <person name="Pan H."/>
            <person name="Jiang H."/>
            <person name="Wei Q."/>
            <person name="Fang M."/>
            <person name="Yu H."/>
            <person name="Zhu C."/>
            <person name="Cai Y."/>
            <person name="He Y."/>
            <person name="Gan X."/>
            <person name="Zeng H."/>
            <person name="Yu D."/>
            <person name="Zhu Y."/>
            <person name="Jiang H."/>
            <person name="Qiu Q."/>
            <person name="Yang H."/>
            <person name="Zhang Y.E."/>
            <person name="Wang W."/>
            <person name="Zhu M."/>
            <person name="He S."/>
            <person name="Zhang G."/>
        </authorList>
    </citation>
    <scope>NUCLEOTIDE SEQUENCE [LARGE SCALE GENOMIC DNA]</scope>
    <source>
        <strain evidence="10">Bchr_013</strain>
    </source>
</reference>
<keyword evidence="6" id="KW-0677">Repeat</keyword>
<dbReference type="InterPro" id="IPR032675">
    <property type="entry name" value="LRR_dom_sf"/>
</dbReference>
<comment type="caution">
    <text evidence="10">The sequence shown here is derived from an EMBL/GenBank/DDBJ whole genome shotgun (WGS) entry which is preliminary data.</text>
</comment>
<name>A0A8X7X4I3_POLSE</name>
<evidence type="ECO:0000256" key="5">
    <source>
        <dbReference type="ARBA" id="ARBA00022614"/>
    </source>
</evidence>
<dbReference type="GO" id="GO:0020037">
    <property type="term" value="F:heme binding"/>
    <property type="evidence" value="ECO:0007669"/>
    <property type="project" value="TreeGrafter"/>
</dbReference>
<dbReference type="InterPro" id="IPR003591">
    <property type="entry name" value="Leu-rich_rpt_typical-subtyp"/>
</dbReference>
<comment type="function">
    <text evidence="7">May bind free porphyrinogens that may be present in the cell and thus facilitate removal of these potentially toxic compound. Binds with a high affinity to one molecule of heme or porphyrins. It binds metalloporphyrins, free porphyrins and N-methylprotoporphyrin with similar affinities.</text>
</comment>
<comment type="subcellular location">
    <subcellularLocation>
        <location evidence="1">Cytoplasm</location>
    </subcellularLocation>
</comment>
<dbReference type="GO" id="GO:0005737">
    <property type="term" value="C:cytoplasm"/>
    <property type="evidence" value="ECO:0007669"/>
    <property type="project" value="UniProtKB-SubCell"/>
</dbReference>
<evidence type="ECO:0000313" key="11">
    <source>
        <dbReference type="Proteomes" id="UP000886611"/>
    </source>
</evidence>